<organism evidence="1 2">
    <name type="scientific">Thalassospira xiamenensis</name>
    <dbReference type="NCBI Taxonomy" id="220697"/>
    <lineage>
        <taxon>Bacteria</taxon>
        <taxon>Pseudomonadati</taxon>
        <taxon>Pseudomonadota</taxon>
        <taxon>Alphaproteobacteria</taxon>
        <taxon>Rhodospirillales</taxon>
        <taxon>Thalassospiraceae</taxon>
        <taxon>Thalassospira</taxon>
    </lineage>
</organism>
<name>A0A285RKT7_9PROT</name>
<dbReference type="RefSeq" id="WP_249278001.1">
    <property type="nucleotide sequence ID" value="NZ_OBMM01000001.1"/>
</dbReference>
<dbReference type="EMBL" id="OBMM01000001">
    <property type="protein sequence ID" value="SOB94711.1"/>
    <property type="molecule type" value="Genomic_DNA"/>
</dbReference>
<evidence type="ECO:0000313" key="2">
    <source>
        <dbReference type="Proteomes" id="UP000219068"/>
    </source>
</evidence>
<gene>
    <name evidence="1" type="ORF">SAMN05428964_1011184</name>
</gene>
<dbReference type="Proteomes" id="UP000219068">
    <property type="component" value="Unassembled WGS sequence"/>
</dbReference>
<proteinExistence type="predicted"/>
<sequence length="123" mass="13187">MPRIVICKTCQPAPDTDPAPKADFVDADGFERQLGAALDQAELPEAFEITQVDCMGSCSDPTSVALQGAGRASYLFAGLSARHDIDDIIATCRAYLNAPDGWIEDARGCGRLRFCLKARIPAL</sequence>
<dbReference type="AlphaFoldDB" id="A0A285RKT7"/>
<protein>
    <submittedName>
        <fullName evidence="1">Predicted metal-binding protein</fullName>
    </submittedName>
</protein>
<evidence type="ECO:0000313" key="1">
    <source>
        <dbReference type="EMBL" id="SOB94711.1"/>
    </source>
</evidence>
<dbReference type="Pfam" id="PF07845">
    <property type="entry name" value="DUF1636"/>
    <property type="match status" value="1"/>
</dbReference>
<dbReference type="InterPro" id="IPR012863">
    <property type="entry name" value="DUF1636"/>
</dbReference>
<accession>A0A285RKT7</accession>
<reference evidence="1 2" key="1">
    <citation type="submission" date="2017-08" db="EMBL/GenBank/DDBJ databases">
        <authorList>
            <person name="de Groot N.N."/>
        </authorList>
    </citation>
    <scope>NUCLEOTIDE SEQUENCE [LARGE SCALE GENOMIC DNA]</scope>
    <source>
        <strain evidence="1 2">USBA 78</strain>
    </source>
</reference>